<dbReference type="Pfam" id="PF07791">
    <property type="entry name" value="Imm11"/>
    <property type="match status" value="1"/>
</dbReference>
<comment type="caution">
    <text evidence="2">The sequence shown here is derived from an EMBL/GenBank/DDBJ whole genome shotgun (WGS) entry which is preliminary data.</text>
</comment>
<dbReference type="STRING" id="1841610.A6X21_17995"/>
<reference evidence="2 3" key="1">
    <citation type="submission" date="2016-05" db="EMBL/GenBank/DDBJ databases">
        <title>Genomic and physiological characterization of Planctopirus sp. isolated from fresh water lake.</title>
        <authorList>
            <person name="Subhash Y."/>
            <person name="Ramana C."/>
        </authorList>
    </citation>
    <scope>NUCLEOTIDE SEQUENCE [LARGE SCALE GENOMIC DNA]</scope>
    <source>
        <strain evidence="2 3">JC280</strain>
    </source>
</reference>
<evidence type="ECO:0000313" key="2">
    <source>
        <dbReference type="EMBL" id="ODA33940.1"/>
    </source>
</evidence>
<dbReference type="EMBL" id="LYDR01000046">
    <property type="protein sequence ID" value="ODA33940.1"/>
    <property type="molecule type" value="Genomic_DNA"/>
</dbReference>
<sequence>MIKATVNSVYEMNKITDDPRFEGFVLSSQPSLLGRDCLDDDLTPGFADAESHLDWKQPQLSHLWKPVVAEGRVTDFNDYPCVDMTLPAFSQRAVDALSDLLEPNGELLPLVTKTSTTFYLYNILRVSDALDRGLSDCTFFCSPPTTAVSIDFFAFDKNKLVEHAIFRIRELPSSVFVTNIFAERIALTGLNGFDLTQVWPLPKGVNWRLNRKGNRNHLKELKNNPVIVVLNLPLRTIHSEQLRAFEDSMDVTLRVKKISDKYVGCYEGSESLPEEFRMFFSCPDADVLFATLLEPIRQLNWPEKITVFKRYGTIYDKMAEESYVIVQ</sequence>
<dbReference type="InterPro" id="IPR012433">
    <property type="entry name" value="Imm11"/>
</dbReference>
<organism evidence="2 3">
    <name type="scientific">Planctopirus hydrillae</name>
    <dbReference type="NCBI Taxonomy" id="1841610"/>
    <lineage>
        <taxon>Bacteria</taxon>
        <taxon>Pseudomonadati</taxon>
        <taxon>Planctomycetota</taxon>
        <taxon>Planctomycetia</taxon>
        <taxon>Planctomycetales</taxon>
        <taxon>Planctomycetaceae</taxon>
        <taxon>Planctopirus</taxon>
    </lineage>
</organism>
<dbReference type="AlphaFoldDB" id="A0A1C3EL43"/>
<accession>A0A1C3EL43</accession>
<dbReference type="OrthoDB" id="214470at2"/>
<keyword evidence="3" id="KW-1185">Reference proteome</keyword>
<evidence type="ECO:0000259" key="1">
    <source>
        <dbReference type="Pfam" id="PF07791"/>
    </source>
</evidence>
<gene>
    <name evidence="2" type="ORF">A6X21_17995</name>
</gene>
<evidence type="ECO:0000313" key="3">
    <source>
        <dbReference type="Proteomes" id="UP000094828"/>
    </source>
</evidence>
<dbReference type="Proteomes" id="UP000094828">
    <property type="component" value="Unassembled WGS sequence"/>
</dbReference>
<dbReference type="RefSeq" id="WP_068846759.1">
    <property type="nucleotide sequence ID" value="NZ_LYDR01000046.1"/>
</dbReference>
<name>A0A1C3EL43_9PLAN</name>
<proteinExistence type="predicted"/>
<feature type="domain" description="Immunity MXAN-0049 protein" evidence="1">
    <location>
        <begin position="115"/>
        <end position="198"/>
    </location>
</feature>
<protein>
    <recommendedName>
        <fullName evidence="1">Immunity MXAN-0049 protein domain-containing protein</fullName>
    </recommendedName>
</protein>